<reference evidence="9" key="3">
    <citation type="submission" date="2025-09" db="UniProtKB">
        <authorList>
            <consortium name="Ensembl"/>
        </authorList>
    </citation>
    <scope>IDENTIFICATION</scope>
</reference>
<reference evidence="9" key="2">
    <citation type="submission" date="2025-08" db="UniProtKB">
        <authorList>
            <consortium name="Ensembl"/>
        </authorList>
    </citation>
    <scope>IDENTIFICATION</scope>
</reference>
<dbReference type="FunFam" id="2.60.40.10:FF:001005">
    <property type="entry name" value="Beta-2-microglobulin"/>
    <property type="match status" value="1"/>
</dbReference>
<dbReference type="Proteomes" id="UP000265140">
    <property type="component" value="Chromosome 18"/>
</dbReference>
<name>A0AAY5L4Y2_ESOLU</name>
<evidence type="ECO:0000256" key="1">
    <source>
        <dbReference type="ARBA" id="ARBA00004613"/>
    </source>
</evidence>
<dbReference type="Pfam" id="PF07654">
    <property type="entry name" value="C1-set"/>
    <property type="match status" value="1"/>
</dbReference>
<dbReference type="GO" id="GO:0042612">
    <property type="term" value="C:MHC class I protein complex"/>
    <property type="evidence" value="ECO:0007669"/>
    <property type="project" value="UniProtKB-KW"/>
</dbReference>
<organism evidence="9 10">
    <name type="scientific">Esox lucius</name>
    <name type="common">Northern pike</name>
    <dbReference type="NCBI Taxonomy" id="8010"/>
    <lineage>
        <taxon>Eukaryota</taxon>
        <taxon>Metazoa</taxon>
        <taxon>Chordata</taxon>
        <taxon>Craniata</taxon>
        <taxon>Vertebrata</taxon>
        <taxon>Euteleostomi</taxon>
        <taxon>Actinopterygii</taxon>
        <taxon>Neopterygii</taxon>
        <taxon>Teleostei</taxon>
        <taxon>Protacanthopterygii</taxon>
        <taxon>Esociformes</taxon>
        <taxon>Esocidae</taxon>
        <taxon>Esox</taxon>
    </lineage>
</organism>
<dbReference type="PANTHER" id="PTHR19944:SF62">
    <property type="entry name" value="BETA-2-MICROGLOBULIN"/>
    <property type="match status" value="1"/>
</dbReference>
<dbReference type="GO" id="GO:0005576">
    <property type="term" value="C:extracellular region"/>
    <property type="evidence" value="ECO:0007669"/>
    <property type="project" value="UniProtKB-SubCell"/>
</dbReference>
<keyword evidence="4" id="KW-0490">MHC I</keyword>
<protein>
    <recommendedName>
        <fullName evidence="3">Beta-2-microglobulin</fullName>
    </recommendedName>
</protein>
<evidence type="ECO:0000313" key="10">
    <source>
        <dbReference type="Proteomes" id="UP000265140"/>
    </source>
</evidence>
<dbReference type="AlphaFoldDB" id="A0AAY5L4Y2"/>
<evidence type="ECO:0000256" key="6">
    <source>
        <dbReference type="ARBA" id="ARBA00022859"/>
    </source>
</evidence>
<dbReference type="Gene3D" id="2.60.40.10">
    <property type="entry name" value="Immunoglobulins"/>
    <property type="match status" value="1"/>
</dbReference>
<keyword evidence="6" id="KW-0391">Immunity</keyword>
<sequence>MGTSYTTEFRFLHPTAPPKVQVYSRNPGNFGEKNVLICHVSGFHPPDISIQLLKNGKEIPNSNQTDLAFEQGWQFHLTKSVFFTPAAEEEYSCRVRHLKNLKTYTWGEFLYLLESVCRCVPITYTRPTTIWSVYFN</sequence>
<evidence type="ECO:0000259" key="8">
    <source>
        <dbReference type="PROSITE" id="PS50835"/>
    </source>
</evidence>
<dbReference type="InterPro" id="IPR036179">
    <property type="entry name" value="Ig-like_dom_sf"/>
</dbReference>
<evidence type="ECO:0000256" key="5">
    <source>
        <dbReference type="ARBA" id="ARBA00022525"/>
    </source>
</evidence>
<evidence type="ECO:0000256" key="4">
    <source>
        <dbReference type="ARBA" id="ARBA00022451"/>
    </source>
</evidence>
<keyword evidence="10" id="KW-1185">Reference proteome</keyword>
<comment type="similarity">
    <text evidence="2">Belongs to the beta-2-microglobulin family.</text>
</comment>
<evidence type="ECO:0000313" key="9">
    <source>
        <dbReference type="Ensembl" id="ENSELUP00000096368.1"/>
    </source>
</evidence>
<dbReference type="PROSITE" id="PS50835">
    <property type="entry name" value="IG_LIKE"/>
    <property type="match status" value="1"/>
</dbReference>
<proteinExistence type="inferred from homology"/>
<evidence type="ECO:0000256" key="2">
    <source>
        <dbReference type="ARBA" id="ARBA00009564"/>
    </source>
</evidence>
<dbReference type="GO" id="GO:0002474">
    <property type="term" value="P:antigen processing and presentation of peptide antigen via MHC class I"/>
    <property type="evidence" value="ECO:0007669"/>
    <property type="project" value="UniProtKB-KW"/>
</dbReference>
<keyword evidence="5" id="KW-0964">Secreted</keyword>
<dbReference type="InterPro" id="IPR007110">
    <property type="entry name" value="Ig-like_dom"/>
</dbReference>
<accession>A0AAY5L4Y2</accession>
<dbReference type="SMART" id="SM00407">
    <property type="entry name" value="IGc1"/>
    <property type="match status" value="1"/>
</dbReference>
<evidence type="ECO:0000256" key="3">
    <source>
        <dbReference type="ARBA" id="ARBA00018767"/>
    </source>
</evidence>
<dbReference type="GO" id="GO:0010038">
    <property type="term" value="P:response to metal ion"/>
    <property type="evidence" value="ECO:0007669"/>
    <property type="project" value="UniProtKB-ARBA"/>
</dbReference>
<dbReference type="PROSITE" id="PS00290">
    <property type="entry name" value="IG_MHC"/>
    <property type="match status" value="1"/>
</dbReference>
<dbReference type="GeneTree" id="ENSGT00940000165013"/>
<feature type="domain" description="Ig-like" evidence="8">
    <location>
        <begin position="18"/>
        <end position="105"/>
    </location>
</feature>
<dbReference type="InterPro" id="IPR050160">
    <property type="entry name" value="MHC/Immunoglobulin"/>
</dbReference>
<dbReference type="InterPro" id="IPR003006">
    <property type="entry name" value="Ig/MHC_CS"/>
</dbReference>
<dbReference type="InterPro" id="IPR013783">
    <property type="entry name" value="Ig-like_fold"/>
</dbReference>
<keyword evidence="7" id="KW-0393">Immunoglobulin domain</keyword>
<reference evidence="9 10" key="1">
    <citation type="submission" date="2020-02" db="EMBL/GenBank/DDBJ databases">
        <title>Esox lucius (northern pike) genome, fEsoLuc1, primary haplotype.</title>
        <authorList>
            <person name="Myers G."/>
            <person name="Karagic N."/>
            <person name="Meyer A."/>
            <person name="Pippel M."/>
            <person name="Reichard M."/>
            <person name="Winkler S."/>
            <person name="Tracey A."/>
            <person name="Sims Y."/>
            <person name="Howe K."/>
            <person name="Rhie A."/>
            <person name="Formenti G."/>
            <person name="Durbin R."/>
            <person name="Fedrigo O."/>
            <person name="Jarvis E.D."/>
        </authorList>
    </citation>
    <scope>NUCLEOTIDE SEQUENCE [LARGE SCALE GENOMIC DNA]</scope>
</reference>
<dbReference type="InterPro" id="IPR003597">
    <property type="entry name" value="Ig_C1-set"/>
</dbReference>
<evidence type="ECO:0000256" key="7">
    <source>
        <dbReference type="ARBA" id="ARBA00023319"/>
    </source>
</evidence>
<dbReference type="Ensembl" id="ENSELUT00000104086.1">
    <property type="protein sequence ID" value="ENSELUP00000096368.1"/>
    <property type="gene ID" value="ENSELUG00000013704.3"/>
</dbReference>
<dbReference type="PANTHER" id="PTHR19944">
    <property type="entry name" value="MHC CLASS II-RELATED"/>
    <property type="match status" value="1"/>
</dbReference>
<comment type="subcellular location">
    <subcellularLocation>
        <location evidence="1">Secreted</location>
    </subcellularLocation>
</comment>
<dbReference type="SUPFAM" id="SSF48726">
    <property type="entry name" value="Immunoglobulin"/>
    <property type="match status" value="1"/>
</dbReference>